<comment type="caution">
    <text evidence="1">The sequence shown here is derived from an EMBL/GenBank/DDBJ whole genome shotgun (WGS) entry which is preliminary data.</text>
</comment>
<sequence>MNNKSFFTGQIHGQQVMVAVDKSMLDAAHSIMKVRKSGGFNLEVTQYALNTTPLAPLELHYDAAQDLYTLQPKHRQLRLPQLSAEAAVVPALSS</sequence>
<dbReference type="Proteomes" id="UP000632222">
    <property type="component" value="Unassembled WGS sequence"/>
</dbReference>
<gene>
    <name evidence="1" type="ORF">GCM10008938_33320</name>
</gene>
<dbReference type="EMBL" id="BMOD01000014">
    <property type="protein sequence ID" value="GGJ44447.1"/>
    <property type="molecule type" value="Genomic_DNA"/>
</dbReference>
<organism evidence="1 2">
    <name type="scientific">Deinococcus roseus</name>
    <dbReference type="NCBI Taxonomy" id="392414"/>
    <lineage>
        <taxon>Bacteria</taxon>
        <taxon>Thermotogati</taxon>
        <taxon>Deinococcota</taxon>
        <taxon>Deinococci</taxon>
        <taxon>Deinococcales</taxon>
        <taxon>Deinococcaceae</taxon>
        <taxon>Deinococcus</taxon>
    </lineage>
</organism>
<evidence type="ECO:0000313" key="1">
    <source>
        <dbReference type="EMBL" id="GGJ44447.1"/>
    </source>
</evidence>
<name>A0ABQ2D3G5_9DEIO</name>
<evidence type="ECO:0000313" key="2">
    <source>
        <dbReference type="Proteomes" id="UP000632222"/>
    </source>
</evidence>
<accession>A0ABQ2D3G5</accession>
<proteinExistence type="predicted"/>
<reference evidence="2" key="1">
    <citation type="journal article" date="2019" name="Int. J. Syst. Evol. Microbiol.">
        <title>The Global Catalogue of Microorganisms (GCM) 10K type strain sequencing project: providing services to taxonomists for standard genome sequencing and annotation.</title>
        <authorList>
            <consortium name="The Broad Institute Genomics Platform"/>
            <consortium name="The Broad Institute Genome Sequencing Center for Infectious Disease"/>
            <person name="Wu L."/>
            <person name="Ma J."/>
        </authorList>
    </citation>
    <scope>NUCLEOTIDE SEQUENCE [LARGE SCALE GENOMIC DNA]</scope>
    <source>
        <strain evidence="2">JCM 14370</strain>
    </source>
</reference>
<protein>
    <submittedName>
        <fullName evidence="1">Uncharacterized protein</fullName>
    </submittedName>
</protein>
<dbReference type="RefSeq" id="WP_189004406.1">
    <property type="nucleotide sequence ID" value="NZ_BMOD01000014.1"/>
</dbReference>
<keyword evidence="2" id="KW-1185">Reference proteome</keyword>